<evidence type="ECO:0000313" key="2">
    <source>
        <dbReference type="Proteomes" id="UP000192257"/>
    </source>
</evidence>
<dbReference type="RefSeq" id="XP_028883746.1">
    <property type="nucleotide sequence ID" value="XM_029024923.1"/>
</dbReference>
<comment type="caution">
    <text evidence="1">The sequence shown here is derived from an EMBL/GenBank/DDBJ whole genome shotgun (WGS) entry which is preliminary data.</text>
</comment>
<keyword evidence="2" id="KW-1185">Reference proteome</keyword>
<dbReference type="AlphaFoldDB" id="A0A1X0NZU8"/>
<proteinExistence type="predicted"/>
<dbReference type="GeneID" id="39984703"/>
<reference evidence="1 2" key="1">
    <citation type="submission" date="2017-03" db="EMBL/GenBank/DDBJ databases">
        <title>An alternative strategy for trypanosome survival in the mammalian bloodstream revealed through genome and transcriptome analysis of the ubiquitous bovine parasite Trypanosoma (Megatrypanum) theileri.</title>
        <authorList>
            <person name="Kelly S."/>
            <person name="Ivens A."/>
            <person name="Mott A."/>
            <person name="O'Neill E."/>
            <person name="Emms D."/>
            <person name="Macleod O."/>
            <person name="Voorheis P."/>
            <person name="Matthews J."/>
            <person name="Matthews K."/>
            <person name="Carrington M."/>
        </authorList>
    </citation>
    <scope>NUCLEOTIDE SEQUENCE [LARGE SCALE GENOMIC DNA]</scope>
    <source>
        <strain evidence="1">Edinburgh</strain>
    </source>
</reference>
<dbReference type="EMBL" id="NBCO01000011">
    <property type="protein sequence ID" value="ORC89680.1"/>
    <property type="molecule type" value="Genomic_DNA"/>
</dbReference>
<name>A0A1X0NZU8_9TRYP</name>
<evidence type="ECO:0000313" key="1">
    <source>
        <dbReference type="EMBL" id="ORC89680.1"/>
    </source>
</evidence>
<accession>A0A1X0NZU8</accession>
<dbReference type="VEuPathDB" id="TriTrypDB:TM35_000112140"/>
<dbReference type="Proteomes" id="UP000192257">
    <property type="component" value="Unassembled WGS sequence"/>
</dbReference>
<gene>
    <name evidence="1" type="ORF">TM35_000112140</name>
</gene>
<dbReference type="OrthoDB" id="249624at2759"/>
<organism evidence="1 2">
    <name type="scientific">Trypanosoma theileri</name>
    <dbReference type="NCBI Taxonomy" id="67003"/>
    <lineage>
        <taxon>Eukaryota</taxon>
        <taxon>Discoba</taxon>
        <taxon>Euglenozoa</taxon>
        <taxon>Kinetoplastea</taxon>
        <taxon>Metakinetoplastina</taxon>
        <taxon>Trypanosomatida</taxon>
        <taxon>Trypanosomatidae</taxon>
        <taxon>Trypanosoma</taxon>
    </lineage>
</organism>
<protein>
    <submittedName>
        <fullName evidence="1">Uncharacterized protein</fullName>
    </submittedName>
</protein>
<sequence length="377" mass="42410">MNKDENNHGGGLHSRENVLEHIFESVEQMRNQRSAWNEELGDFFLTEAKQKRETESLTRRVKAGQAITEAGGAFHKWMERRVGFGLGEEMIREWFHIDTLLALTPFVAFVPCPRSLSEKGKKELVQAVDALELIRFMVQTVPVHFPLSKIAPTFVSSPYHQHETERISKSNLGDLSYVGLPCTYGGDALNLIANDVFLSCALYRTPCLFLNDHVPRVSLCIHSITVGGLCVAAEVACNIYIAEKLNLDDIILECKESSEEITALALALKNFVEGQIVPSIGKRSFHALLLGELPIGEKDSLITSNTHFSLLNLDTLDECEFECFTQDDIFTIARRMTNAHDENKVLPTVLRFLKRRPLTGCKSEIKPHEIPKMKSIE</sequence>